<evidence type="ECO:0000256" key="3">
    <source>
        <dbReference type="ARBA" id="ARBA00022964"/>
    </source>
</evidence>
<dbReference type="GO" id="GO:0046872">
    <property type="term" value="F:metal ion binding"/>
    <property type="evidence" value="ECO:0007669"/>
    <property type="project" value="UniProtKB-KW"/>
</dbReference>
<dbReference type="Gene3D" id="3.60.130.10">
    <property type="entry name" value="Clavaminate synthase-like"/>
    <property type="match status" value="1"/>
</dbReference>
<reference evidence="7" key="1">
    <citation type="submission" date="2018-05" db="EMBL/GenBank/DDBJ databases">
        <authorList>
            <person name="Lanie J.A."/>
            <person name="Ng W.-L."/>
            <person name="Kazmierczak K.M."/>
            <person name="Andrzejewski T.M."/>
            <person name="Davidsen T.M."/>
            <person name="Wayne K.J."/>
            <person name="Tettelin H."/>
            <person name="Glass J.I."/>
            <person name="Rusch D."/>
            <person name="Podicherti R."/>
            <person name="Tsui H.-C.T."/>
            <person name="Winkler M.E."/>
        </authorList>
    </citation>
    <scope>NUCLEOTIDE SEQUENCE</scope>
</reference>
<name>A0A382RII5_9ZZZZ</name>
<evidence type="ECO:0000256" key="1">
    <source>
        <dbReference type="ARBA" id="ARBA00005896"/>
    </source>
</evidence>
<proteinExistence type="inferred from homology"/>
<evidence type="ECO:0000256" key="5">
    <source>
        <dbReference type="ARBA" id="ARBA00023004"/>
    </source>
</evidence>
<dbReference type="GO" id="GO:0005737">
    <property type="term" value="C:cytoplasm"/>
    <property type="evidence" value="ECO:0007669"/>
    <property type="project" value="TreeGrafter"/>
</dbReference>
<dbReference type="InterPro" id="IPR051323">
    <property type="entry name" value="AtsK-like"/>
</dbReference>
<evidence type="ECO:0000259" key="6">
    <source>
        <dbReference type="Pfam" id="PF02668"/>
    </source>
</evidence>
<evidence type="ECO:0000256" key="2">
    <source>
        <dbReference type="ARBA" id="ARBA00022723"/>
    </source>
</evidence>
<gene>
    <name evidence="7" type="ORF">METZ01_LOCUS350094</name>
</gene>
<feature type="non-terminal residue" evidence="7">
    <location>
        <position position="1"/>
    </location>
</feature>
<comment type="similarity">
    <text evidence="1">Belongs to the TfdA dioxygenase family.</text>
</comment>
<dbReference type="SUPFAM" id="SSF51197">
    <property type="entry name" value="Clavaminate synthase-like"/>
    <property type="match status" value="1"/>
</dbReference>
<keyword evidence="5" id="KW-0408">Iron</keyword>
<dbReference type="Pfam" id="PF02668">
    <property type="entry name" value="TauD"/>
    <property type="match status" value="1"/>
</dbReference>
<dbReference type="PANTHER" id="PTHR30468">
    <property type="entry name" value="ALPHA-KETOGLUTARATE-DEPENDENT SULFONATE DIOXYGENASE"/>
    <property type="match status" value="1"/>
</dbReference>
<evidence type="ECO:0000256" key="4">
    <source>
        <dbReference type="ARBA" id="ARBA00023002"/>
    </source>
</evidence>
<dbReference type="EMBL" id="UINC01121816">
    <property type="protein sequence ID" value="SVC97240.1"/>
    <property type="molecule type" value="Genomic_DNA"/>
</dbReference>
<dbReference type="AlphaFoldDB" id="A0A382RII5"/>
<protein>
    <recommendedName>
        <fullName evidence="6">TauD/TfdA-like domain-containing protein</fullName>
    </recommendedName>
</protein>
<dbReference type="PANTHER" id="PTHR30468:SF1">
    <property type="entry name" value="ALPHA-KETOGLUTARATE-DEPENDENT SULFONATE DIOXYGENASE"/>
    <property type="match status" value="1"/>
</dbReference>
<keyword evidence="4" id="KW-0560">Oxidoreductase</keyword>
<feature type="domain" description="TauD/TfdA-like" evidence="6">
    <location>
        <begin position="1"/>
        <end position="140"/>
    </location>
</feature>
<keyword evidence="3" id="KW-0223">Dioxygenase</keyword>
<evidence type="ECO:0000313" key="7">
    <source>
        <dbReference type="EMBL" id="SVC97240.1"/>
    </source>
</evidence>
<accession>A0A382RII5</accession>
<dbReference type="InterPro" id="IPR003819">
    <property type="entry name" value="TauD/TfdA-like"/>
</dbReference>
<sequence length="152" mass="17206">DTQFMNMHAAFDSLSPDLQTLLADKTAFHDGEHDLKHYGIKLRPGQEYPAHSHPMVTAHPGTGRATLFVNPGFTTHIENMPKWESKMLLDGLFAYTASNPRLQCRIKWAPGTLTMWDNRSVQHQAIFDYAGWSRYGERMTVASNQAPLSYKA</sequence>
<organism evidence="7">
    <name type="scientific">marine metagenome</name>
    <dbReference type="NCBI Taxonomy" id="408172"/>
    <lineage>
        <taxon>unclassified sequences</taxon>
        <taxon>metagenomes</taxon>
        <taxon>ecological metagenomes</taxon>
    </lineage>
</organism>
<keyword evidence="2" id="KW-0479">Metal-binding</keyword>
<dbReference type="GO" id="GO:0000908">
    <property type="term" value="F:taurine dioxygenase activity"/>
    <property type="evidence" value="ECO:0007669"/>
    <property type="project" value="TreeGrafter"/>
</dbReference>
<dbReference type="GO" id="GO:0006790">
    <property type="term" value="P:sulfur compound metabolic process"/>
    <property type="evidence" value="ECO:0007669"/>
    <property type="project" value="TreeGrafter"/>
</dbReference>
<dbReference type="InterPro" id="IPR042098">
    <property type="entry name" value="TauD-like_sf"/>
</dbReference>